<dbReference type="PANTHER" id="PTHR43201:SF5">
    <property type="entry name" value="MEDIUM-CHAIN ACYL-COA LIGASE ACSF2, MITOCHONDRIAL"/>
    <property type="match status" value="1"/>
</dbReference>
<organism evidence="5">
    <name type="scientific">uncultured Chloroflexia bacterium</name>
    <dbReference type="NCBI Taxonomy" id="1672391"/>
    <lineage>
        <taxon>Bacteria</taxon>
        <taxon>Bacillati</taxon>
        <taxon>Chloroflexota</taxon>
        <taxon>Chloroflexia</taxon>
        <taxon>environmental samples</taxon>
    </lineage>
</organism>
<dbReference type="InterPro" id="IPR020845">
    <property type="entry name" value="AMP-binding_CS"/>
</dbReference>
<dbReference type="NCBIfam" id="NF004837">
    <property type="entry name" value="PRK06187.1"/>
    <property type="match status" value="1"/>
</dbReference>
<feature type="domain" description="AMP-binding enzyme C-terminal" evidence="4">
    <location>
        <begin position="421"/>
        <end position="496"/>
    </location>
</feature>
<dbReference type="InterPro" id="IPR000873">
    <property type="entry name" value="AMP-dep_synth/lig_dom"/>
</dbReference>
<accession>A0A6J4IBK7</accession>
<sequence length="521" mass="57455">MYVGDWLGKRDLLTPERLALVDDATGLRYSYRRLNERANRLAHALRHQLAVRKGDRVAVLARNRLEYLDAIFATGKLGAILVPLNWRLTGAELAYMLDDCTPRILIAEAEFGSVVAELRAGSTIETVITLDGKQDGNVDALPYVDLLRGAADGAVYEDVGLEDPHLILYTSGTTGRPKGAVLPHRVMVWNSLNTNVCWDLCAGDVSVIHTPFFHTGGINVLTIPILHTGGAMVLMREWNPRRCLELIEQERVTIFFAVPTMFQMLLDTPSFAGTDLGSVRFFISGGAPCPVPLIEAYQARGVPFRQGYGLTEVSVNCFTLNPEDAIRKAGSVGRPIFHLDARLVDDEGHDVAPGQVGELWLQGPTTCAGYWNNQEATAQVITDGWFHTGDMARIDAEGYYFIVDRKKDMFISGGENVYPAEIENVLYQHEAVAECAIVGVPDSVWGEVGRALVVVRSGMTLTEEEVIEHCRQRLARYKSPKTVLFLPELPHNAAGKVHKAVLREQFGTGLSPDLSHLNVHD</sequence>
<dbReference type="AlphaFoldDB" id="A0A6J4IBK7"/>
<dbReference type="Gene3D" id="3.40.50.12780">
    <property type="entry name" value="N-terminal domain of ligase-like"/>
    <property type="match status" value="1"/>
</dbReference>
<dbReference type="EMBL" id="CADCTK010000380">
    <property type="protein sequence ID" value="CAA9245754.1"/>
    <property type="molecule type" value="Genomic_DNA"/>
</dbReference>
<evidence type="ECO:0000256" key="2">
    <source>
        <dbReference type="ARBA" id="ARBA00022598"/>
    </source>
</evidence>
<dbReference type="CDD" id="cd17631">
    <property type="entry name" value="FACL_FadD13-like"/>
    <property type="match status" value="1"/>
</dbReference>
<evidence type="ECO:0000313" key="5">
    <source>
        <dbReference type="EMBL" id="CAA9245754.1"/>
    </source>
</evidence>
<gene>
    <name evidence="5" type="ORF">AVDCRST_MAG26-1657</name>
</gene>
<dbReference type="Pfam" id="PF00501">
    <property type="entry name" value="AMP-binding"/>
    <property type="match status" value="1"/>
</dbReference>
<dbReference type="InterPro" id="IPR045851">
    <property type="entry name" value="AMP-bd_C_sf"/>
</dbReference>
<feature type="domain" description="AMP-dependent synthetase/ligase" evidence="3">
    <location>
        <begin position="14"/>
        <end position="371"/>
    </location>
</feature>
<dbReference type="InterPro" id="IPR042099">
    <property type="entry name" value="ANL_N_sf"/>
</dbReference>
<dbReference type="PANTHER" id="PTHR43201">
    <property type="entry name" value="ACYL-COA SYNTHETASE"/>
    <property type="match status" value="1"/>
</dbReference>
<comment type="similarity">
    <text evidence="1">Belongs to the ATP-dependent AMP-binding enzyme family.</text>
</comment>
<evidence type="ECO:0000259" key="3">
    <source>
        <dbReference type="Pfam" id="PF00501"/>
    </source>
</evidence>
<keyword evidence="2 5" id="KW-0436">Ligase</keyword>
<dbReference type="FunFam" id="3.30.300.30:FF:000008">
    <property type="entry name" value="2,3-dihydroxybenzoate-AMP ligase"/>
    <property type="match status" value="1"/>
</dbReference>
<dbReference type="InterPro" id="IPR025110">
    <property type="entry name" value="AMP-bd_C"/>
</dbReference>
<reference evidence="5" key="1">
    <citation type="submission" date="2020-02" db="EMBL/GenBank/DDBJ databases">
        <authorList>
            <person name="Meier V. D."/>
        </authorList>
    </citation>
    <scope>NUCLEOTIDE SEQUENCE</scope>
    <source>
        <strain evidence="5">AVDCRST_MAG26</strain>
    </source>
</reference>
<dbReference type="GO" id="GO:0031956">
    <property type="term" value="F:medium-chain fatty acid-CoA ligase activity"/>
    <property type="evidence" value="ECO:0007669"/>
    <property type="project" value="TreeGrafter"/>
</dbReference>
<dbReference type="GO" id="GO:0004467">
    <property type="term" value="F:long-chain fatty acid-CoA ligase activity"/>
    <property type="evidence" value="ECO:0007669"/>
    <property type="project" value="UniProtKB-EC"/>
</dbReference>
<proteinExistence type="inferred from homology"/>
<evidence type="ECO:0000256" key="1">
    <source>
        <dbReference type="ARBA" id="ARBA00006432"/>
    </source>
</evidence>
<dbReference type="SUPFAM" id="SSF56801">
    <property type="entry name" value="Acetyl-CoA synthetase-like"/>
    <property type="match status" value="1"/>
</dbReference>
<dbReference type="Pfam" id="PF13193">
    <property type="entry name" value="AMP-binding_C"/>
    <property type="match status" value="1"/>
</dbReference>
<dbReference type="EC" id="6.2.1.3" evidence="5"/>
<name>A0A6J4IBK7_9CHLR</name>
<protein>
    <submittedName>
        <fullName evidence="5">Long-chain-fatty-acid--CoA ligase</fullName>
        <ecNumber evidence="5">6.2.1.3</ecNumber>
    </submittedName>
</protein>
<dbReference type="PROSITE" id="PS00455">
    <property type="entry name" value="AMP_BINDING"/>
    <property type="match status" value="1"/>
</dbReference>
<dbReference type="Gene3D" id="3.30.300.30">
    <property type="match status" value="1"/>
</dbReference>
<evidence type="ECO:0000259" key="4">
    <source>
        <dbReference type="Pfam" id="PF13193"/>
    </source>
</evidence>